<protein>
    <recommendedName>
        <fullName evidence="3">tRNA threonylcarbamoyladenosine biosynthesis protein TsaE</fullName>
    </recommendedName>
    <alternativeName>
        <fullName evidence="10">t(6)A37 threonylcarbamoyladenosine biosynthesis protein TsaE</fullName>
    </alternativeName>
</protein>
<evidence type="ECO:0000256" key="3">
    <source>
        <dbReference type="ARBA" id="ARBA00019010"/>
    </source>
</evidence>
<evidence type="ECO:0000256" key="1">
    <source>
        <dbReference type="ARBA" id="ARBA00004496"/>
    </source>
</evidence>
<keyword evidence="5" id="KW-0819">tRNA processing</keyword>
<organism evidence="11 12">
    <name type="scientific">Candidatus Auribacter fodinae</name>
    <dbReference type="NCBI Taxonomy" id="2093366"/>
    <lineage>
        <taxon>Bacteria</taxon>
        <taxon>Pseudomonadati</taxon>
        <taxon>Candidatus Auribacterota</taxon>
        <taxon>Candidatus Auribacteria</taxon>
        <taxon>Candidatus Auribacterales</taxon>
        <taxon>Candidatus Auribacteraceae</taxon>
        <taxon>Candidatus Auribacter</taxon>
    </lineage>
</organism>
<reference evidence="11 12" key="1">
    <citation type="journal article" date="2017" name="ISME J.">
        <title>Energy and carbon metabolisms in a deep terrestrial subsurface fluid microbial community.</title>
        <authorList>
            <person name="Momper L."/>
            <person name="Jungbluth S.P."/>
            <person name="Lee M.D."/>
            <person name="Amend J.P."/>
        </authorList>
    </citation>
    <scope>NUCLEOTIDE SEQUENCE [LARGE SCALE GENOMIC DNA]</scope>
    <source>
        <strain evidence="11">SURF_26</strain>
    </source>
</reference>
<name>A0A3A4R4U6_9BACT</name>
<keyword evidence="9" id="KW-0460">Magnesium</keyword>
<dbReference type="Pfam" id="PF02367">
    <property type="entry name" value="TsaE"/>
    <property type="match status" value="1"/>
</dbReference>
<dbReference type="InterPro" id="IPR003442">
    <property type="entry name" value="T6A_TsaE"/>
</dbReference>
<comment type="caution">
    <text evidence="11">The sequence shown here is derived from an EMBL/GenBank/DDBJ whole genome shotgun (WGS) entry which is preliminary data.</text>
</comment>
<dbReference type="NCBIfam" id="TIGR00150">
    <property type="entry name" value="T6A_YjeE"/>
    <property type="match status" value="1"/>
</dbReference>
<dbReference type="GO" id="GO:0005524">
    <property type="term" value="F:ATP binding"/>
    <property type="evidence" value="ECO:0007669"/>
    <property type="project" value="UniProtKB-KW"/>
</dbReference>
<evidence type="ECO:0000256" key="5">
    <source>
        <dbReference type="ARBA" id="ARBA00022694"/>
    </source>
</evidence>
<dbReference type="Gene3D" id="3.40.50.300">
    <property type="entry name" value="P-loop containing nucleotide triphosphate hydrolases"/>
    <property type="match status" value="1"/>
</dbReference>
<evidence type="ECO:0000256" key="8">
    <source>
        <dbReference type="ARBA" id="ARBA00022840"/>
    </source>
</evidence>
<evidence type="ECO:0000256" key="4">
    <source>
        <dbReference type="ARBA" id="ARBA00022490"/>
    </source>
</evidence>
<comment type="similarity">
    <text evidence="2">Belongs to the TsaE family.</text>
</comment>
<evidence type="ECO:0000313" key="12">
    <source>
        <dbReference type="Proteomes" id="UP000266426"/>
    </source>
</evidence>
<keyword evidence="6" id="KW-0479">Metal-binding</keyword>
<dbReference type="GO" id="GO:0016740">
    <property type="term" value="F:transferase activity"/>
    <property type="evidence" value="ECO:0007669"/>
    <property type="project" value="UniProtKB-KW"/>
</dbReference>
<sequence>MRNEYISHSHRQTVQMGKRIGAQLKGGDVVALCGTLGAGKTAFSRGLADGLAVNRSLPVTSPTYTIVNQYEGRFPVHHIDYYRLRSEDEFYLSGLEECFASDAVTIIEWADRFPNTLPPDALWIHIDLLDLKKRCIKILYAGNNHERFNL</sequence>
<dbReference type="PANTHER" id="PTHR33540:SF2">
    <property type="entry name" value="TRNA THREONYLCARBAMOYLADENOSINE BIOSYNTHESIS PROTEIN TSAE"/>
    <property type="match status" value="1"/>
</dbReference>
<evidence type="ECO:0000256" key="7">
    <source>
        <dbReference type="ARBA" id="ARBA00022741"/>
    </source>
</evidence>
<dbReference type="Proteomes" id="UP000266426">
    <property type="component" value="Unassembled WGS sequence"/>
</dbReference>
<keyword evidence="11" id="KW-0808">Transferase</keyword>
<dbReference type="GO" id="GO:0002949">
    <property type="term" value="P:tRNA threonylcarbamoyladenosine modification"/>
    <property type="evidence" value="ECO:0007669"/>
    <property type="project" value="InterPro"/>
</dbReference>
<dbReference type="InterPro" id="IPR027417">
    <property type="entry name" value="P-loop_NTPase"/>
</dbReference>
<proteinExistence type="inferred from homology"/>
<dbReference type="AlphaFoldDB" id="A0A3A4R4U6"/>
<evidence type="ECO:0000256" key="10">
    <source>
        <dbReference type="ARBA" id="ARBA00032441"/>
    </source>
</evidence>
<dbReference type="GO" id="GO:0005737">
    <property type="term" value="C:cytoplasm"/>
    <property type="evidence" value="ECO:0007669"/>
    <property type="project" value="UniProtKB-SubCell"/>
</dbReference>
<dbReference type="EMBL" id="QZJZ01000015">
    <property type="protein sequence ID" value="RJP61194.1"/>
    <property type="molecule type" value="Genomic_DNA"/>
</dbReference>
<comment type="subcellular location">
    <subcellularLocation>
        <location evidence="1">Cytoplasm</location>
    </subcellularLocation>
</comment>
<dbReference type="SUPFAM" id="SSF52540">
    <property type="entry name" value="P-loop containing nucleoside triphosphate hydrolases"/>
    <property type="match status" value="1"/>
</dbReference>
<dbReference type="PANTHER" id="PTHR33540">
    <property type="entry name" value="TRNA THREONYLCARBAMOYLADENOSINE BIOSYNTHESIS PROTEIN TSAE"/>
    <property type="match status" value="1"/>
</dbReference>
<keyword evidence="7" id="KW-0547">Nucleotide-binding</keyword>
<accession>A0A3A4R4U6</accession>
<evidence type="ECO:0000256" key="9">
    <source>
        <dbReference type="ARBA" id="ARBA00022842"/>
    </source>
</evidence>
<evidence type="ECO:0000256" key="2">
    <source>
        <dbReference type="ARBA" id="ARBA00007599"/>
    </source>
</evidence>
<keyword evidence="8" id="KW-0067">ATP-binding</keyword>
<gene>
    <name evidence="11" type="primary">tsaE</name>
    <name evidence="11" type="ORF">C4541_02340</name>
</gene>
<dbReference type="GO" id="GO:0046872">
    <property type="term" value="F:metal ion binding"/>
    <property type="evidence" value="ECO:0007669"/>
    <property type="project" value="UniProtKB-KW"/>
</dbReference>
<evidence type="ECO:0000313" key="11">
    <source>
        <dbReference type="EMBL" id="RJP61194.1"/>
    </source>
</evidence>
<evidence type="ECO:0000256" key="6">
    <source>
        <dbReference type="ARBA" id="ARBA00022723"/>
    </source>
</evidence>
<keyword evidence="4" id="KW-0963">Cytoplasm</keyword>